<feature type="region of interest" description="Disordered" evidence="1">
    <location>
        <begin position="1"/>
        <end position="144"/>
    </location>
</feature>
<proteinExistence type="predicted"/>
<feature type="transmembrane region" description="Helical" evidence="2">
    <location>
        <begin position="273"/>
        <end position="292"/>
    </location>
</feature>
<name>A0A086LQK8_TOXGO</name>
<evidence type="ECO:0000313" key="3">
    <source>
        <dbReference type="EMBL" id="KFG58926.1"/>
    </source>
</evidence>
<dbReference type="Proteomes" id="UP000028834">
    <property type="component" value="Unassembled WGS sequence"/>
</dbReference>
<gene>
    <name evidence="3" type="ORF">TGRUB_267510</name>
</gene>
<protein>
    <submittedName>
        <fullName evidence="3">Endoplasmic reticulum-based factor for assembly of V-ATPase</fullName>
    </submittedName>
</protein>
<evidence type="ECO:0000313" key="4">
    <source>
        <dbReference type="Proteomes" id="UP000028834"/>
    </source>
</evidence>
<keyword evidence="2" id="KW-1133">Transmembrane helix</keyword>
<feature type="compositionally biased region" description="Low complexity" evidence="1">
    <location>
        <begin position="7"/>
        <end position="20"/>
    </location>
</feature>
<feature type="transmembrane region" description="Helical" evidence="2">
    <location>
        <begin position="304"/>
        <end position="324"/>
    </location>
</feature>
<feature type="compositionally biased region" description="Low complexity" evidence="1">
    <location>
        <begin position="127"/>
        <end position="144"/>
    </location>
</feature>
<evidence type="ECO:0000256" key="1">
    <source>
        <dbReference type="SAM" id="MobiDB-lite"/>
    </source>
</evidence>
<feature type="compositionally biased region" description="Polar residues" evidence="1">
    <location>
        <begin position="62"/>
        <end position="89"/>
    </location>
</feature>
<dbReference type="VEuPathDB" id="ToxoDB:TGRUB_267510"/>
<organism evidence="3 4">
    <name type="scientific">Toxoplasma gondii RUB</name>
    <dbReference type="NCBI Taxonomy" id="935652"/>
    <lineage>
        <taxon>Eukaryota</taxon>
        <taxon>Sar</taxon>
        <taxon>Alveolata</taxon>
        <taxon>Apicomplexa</taxon>
        <taxon>Conoidasida</taxon>
        <taxon>Coccidia</taxon>
        <taxon>Eucoccidiorida</taxon>
        <taxon>Eimeriorina</taxon>
        <taxon>Sarcocystidae</taxon>
        <taxon>Toxoplasma</taxon>
    </lineage>
</organism>
<keyword evidence="2" id="KW-0812">Transmembrane</keyword>
<accession>A0A086LQK8</accession>
<keyword evidence="2" id="KW-0472">Membrane</keyword>
<dbReference type="AlphaFoldDB" id="A0A086LQK8"/>
<dbReference type="EMBL" id="AFYV02002364">
    <property type="protein sequence ID" value="KFG58926.1"/>
    <property type="molecule type" value="Genomic_DNA"/>
</dbReference>
<evidence type="ECO:0000256" key="2">
    <source>
        <dbReference type="SAM" id="Phobius"/>
    </source>
</evidence>
<comment type="caution">
    <text evidence="3">The sequence shown here is derived from an EMBL/GenBank/DDBJ whole genome shotgun (WGS) entry which is preliminary data.</text>
</comment>
<feature type="compositionally biased region" description="Basic and acidic residues" evidence="1">
    <location>
        <begin position="44"/>
        <end position="55"/>
    </location>
</feature>
<dbReference type="OrthoDB" id="330358at2759"/>
<reference evidence="3 4" key="1">
    <citation type="submission" date="2014-05" db="EMBL/GenBank/DDBJ databases">
        <authorList>
            <person name="Sibley D."/>
            <person name="Venepally P."/>
            <person name="Karamycheva S."/>
            <person name="Hadjithomas M."/>
            <person name="Khan A."/>
            <person name="Brunk B."/>
            <person name="Roos D."/>
            <person name="Caler E."/>
            <person name="Lorenzi H."/>
        </authorList>
    </citation>
    <scope>NUCLEOTIDE SEQUENCE [LARGE SCALE GENOMIC DNA]</scope>
    <source>
        <strain evidence="3 4">RUB</strain>
    </source>
</reference>
<sequence>MKKKSETAPPAEAAFPQAEATGLRRRAGKLSAVAPTPNQVSVKQDGRSEKGRDPESDPFAWSSCQPPSLSRESQSRTQTFISEPLSATGNEFAEELASKPVDSRVRSSEPEPTSGKSRRAEERKDLPSSPQNPSSSSPSSSFSSSESSACAVHRLFIEVTPEIRSFLEKTGADTAREFKMRTAIDLDRLMELVTKYNENRPKGLAQVRVSDLVEKSYIVGKVSPTPAVNVDDLPASERFRLLSEERKYRATVRKLFGTKEEDVFANYTQSMALGVNALMGLFLMFLAGYWMAEYSGVRDFTTKVIVGVICSFGCLLVEVGLLLIHDEVLQRKSRRRVVARPTGKPS</sequence>